<dbReference type="Gene3D" id="3.40.50.300">
    <property type="entry name" value="P-loop containing nucleotide triphosphate hydrolases"/>
    <property type="match status" value="1"/>
</dbReference>
<dbReference type="PANTHER" id="PTHR43297:SF13">
    <property type="entry name" value="NICKEL ABC TRANSPORTER, ATP-BINDING PROTEIN"/>
    <property type="match status" value="1"/>
</dbReference>
<dbReference type="InterPro" id="IPR027417">
    <property type="entry name" value="P-loop_NTPase"/>
</dbReference>
<dbReference type="EC" id="7.2.2.11" evidence="10"/>
<dbReference type="InterPro" id="IPR017871">
    <property type="entry name" value="ABC_transporter-like_CS"/>
</dbReference>
<feature type="domain" description="ABC transporter" evidence="13">
    <location>
        <begin position="5"/>
        <end position="312"/>
    </location>
</feature>
<dbReference type="InterPro" id="IPR050388">
    <property type="entry name" value="ABC_Ni/Peptide_Import"/>
</dbReference>
<evidence type="ECO:0000256" key="1">
    <source>
        <dbReference type="ARBA" id="ARBA00004202"/>
    </source>
</evidence>
<evidence type="ECO:0000256" key="4">
    <source>
        <dbReference type="ARBA" id="ARBA00022741"/>
    </source>
</evidence>
<organism evidence="14">
    <name type="scientific">marine sediment metagenome</name>
    <dbReference type="NCBI Taxonomy" id="412755"/>
    <lineage>
        <taxon>unclassified sequences</taxon>
        <taxon>metagenomes</taxon>
        <taxon>ecological metagenomes</taxon>
    </lineage>
</organism>
<dbReference type="PROSITE" id="PS50893">
    <property type="entry name" value="ABC_TRANSPORTER_2"/>
    <property type="match status" value="1"/>
</dbReference>
<keyword evidence="5" id="KW-0067">ATP-binding</keyword>
<keyword evidence="7" id="KW-0406">Ion transport</keyword>
<dbReference type="InterPro" id="IPR003439">
    <property type="entry name" value="ABC_transporter-like_ATP-bd"/>
</dbReference>
<comment type="caution">
    <text evidence="14">The sequence shown here is derived from an EMBL/GenBank/DDBJ whole genome shotgun (WGS) entry which is preliminary data.</text>
</comment>
<keyword evidence="2" id="KW-0813">Transport</keyword>
<reference evidence="14" key="1">
    <citation type="journal article" date="2014" name="Front. Microbiol.">
        <title>High frequency of phylogenetically diverse reductive dehalogenase-homologous genes in deep subseafloor sedimentary metagenomes.</title>
        <authorList>
            <person name="Kawai M."/>
            <person name="Futagami T."/>
            <person name="Toyoda A."/>
            <person name="Takaki Y."/>
            <person name="Nishi S."/>
            <person name="Hori S."/>
            <person name="Arai W."/>
            <person name="Tsubouchi T."/>
            <person name="Morono Y."/>
            <person name="Uchiyama I."/>
            <person name="Ito T."/>
            <person name="Fujiyama A."/>
            <person name="Inagaki F."/>
            <person name="Takami H."/>
        </authorList>
    </citation>
    <scope>NUCLEOTIDE SEQUENCE</scope>
    <source>
        <strain evidence="14">Expedition CK06-06</strain>
    </source>
</reference>
<keyword evidence="4" id="KW-0547">Nucleotide-binding</keyword>
<dbReference type="AlphaFoldDB" id="X1RMW5"/>
<dbReference type="PROSITE" id="PS00211">
    <property type="entry name" value="ABC_TRANSPORTER_1"/>
    <property type="match status" value="1"/>
</dbReference>
<evidence type="ECO:0000256" key="11">
    <source>
        <dbReference type="ARBA" id="ARBA00044143"/>
    </source>
</evidence>
<evidence type="ECO:0000256" key="6">
    <source>
        <dbReference type="ARBA" id="ARBA00022967"/>
    </source>
</evidence>
<comment type="catalytic activity">
    <reaction evidence="12">
        <text>Ni(2+)(out) + ATP + H2O = Ni(2+)(in) + ADP + phosphate + H(+)</text>
        <dbReference type="Rhea" id="RHEA:15557"/>
        <dbReference type="ChEBI" id="CHEBI:15377"/>
        <dbReference type="ChEBI" id="CHEBI:15378"/>
        <dbReference type="ChEBI" id="CHEBI:30616"/>
        <dbReference type="ChEBI" id="CHEBI:43474"/>
        <dbReference type="ChEBI" id="CHEBI:49786"/>
        <dbReference type="ChEBI" id="CHEBI:456216"/>
        <dbReference type="EC" id="7.2.2.11"/>
    </reaction>
    <physiologicalReaction direction="left-to-right" evidence="12">
        <dbReference type="Rhea" id="RHEA:15558"/>
    </physiologicalReaction>
</comment>
<dbReference type="GO" id="GO:0016887">
    <property type="term" value="F:ATP hydrolysis activity"/>
    <property type="evidence" value="ECO:0007669"/>
    <property type="project" value="InterPro"/>
</dbReference>
<dbReference type="InterPro" id="IPR003593">
    <property type="entry name" value="AAA+_ATPase"/>
</dbReference>
<evidence type="ECO:0000256" key="5">
    <source>
        <dbReference type="ARBA" id="ARBA00022840"/>
    </source>
</evidence>
<evidence type="ECO:0000256" key="12">
    <source>
        <dbReference type="ARBA" id="ARBA00048610"/>
    </source>
</evidence>
<sequence length="312" mass="35102">MSKLIEIKDLKTNFYTYEGIVQALDGINLSMREGEILGLVGETGCGKSVTALSILRLIRPPGKIEAGEVVLRLQDESGQSKDPIDLLDQTELLMQKVRGNEVSMIFQEASEALNPVYSVNDQVSESFLLHRQKELCQDVLKKIEQDLRKGSSFLRRIILKSERRIYLKMREDPSSSLLAILSFLPIVRRYKRRMVDQARIETIKLLRTLGIAHPEEVVRRYPHQLSGGMQQRVVIAMALACSPTLLIADEPTSNLDVTIQAQILDLVRGLREKLKTSILFITHDLGVVAEMCERAAVMYAGHMVEVAPVHSL</sequence>
<evidence type="ECO:0000256" key="9">
    <source>
        <dbReference type="ARBA" id="ARBA00038669"/>
    </source>
</evidence>
<dbReference type="Pfam" id="PF00005">
    <property type="entry name" value="ABC_tran"/>
    <property type="match status" value="1"/>
</dbReference>
<comment type="subcellular location">
    <subcellularLocation>
        <location evidence="1">Cell membrane</location>
        <topology evidence="1">Peripheral membrane protein</topology>
    </subcellularLocation>
</comment>
<dbReference type="EMBL" id="BARW01006889">
    <property type="protein sequence ID" value="GAI82087.1"/>
    <property type="molecule type" value="Genomic_DNA"/>
</dbReference>
<dbReference type="GO" id="GO:0015413">
    <property type="term" value="F:ABC-type nickel transporter activity"/>
    <property type="evidence" value="ECO:0007669"/>
    <property type="project" value="UniProtKB-EC"/>
</dbReference>
<feature type="non-terminal residue" evidence="14">
    <location>
        <position position="312"/>
    </location>
</feature>
<dbReference type="CDD" id="cd03257">
    <property type="entry name" value="ABC_NikE_OppD_transporters"/>
    <property type="match status" value="1"/>
</dbReference>
<evidence type="ECO:0000256" key="2">
    <source>
        <dbReference type="ARBA" id="ARBA00022448"/>
    </source>
</evidence>
<name>X1RMW5_9ZZZZ</name>
<dbReference type="GO" id="GO:0005524">
    <property type="term" value="F:ATP binding"/>
    <property type="evidence" value="ECO:0007669"/>
    <property type="project" value="UniProtKB-KW"/>
</dbReference>
<dbReference type="SUPFAM" id="SSF52540">
    <property type="entry name" value="P-loop containing nucleoside triphosphate hydrolases"/>
    <property type="match status" value="1"/>
</dbReference>
<evidence type="ECO:0000256" key="7">
    <source>
        <dbReference type="ARBA" id="ARBA00023065"/>
    </source>
</evidence>
<gene>
    <name evidence="14" type="ORF">S12H4_14446</name>
</gene>
<keyword evidence="8" id="KW-0472">Membrane</keyword>
<dbReference type="SMART" id="SM00382">
    <property type="entry name" value="AAA"/>
    <property type="match status" value="1"/>
</dbReference>
<evidence type="ECO:0000256" key="8">
    <source>
        <dbReference type="ARBA" id="ARBA00023136"/>
    </source>
</evidence>
<evidence type="ECO:0000256" key="10">
    <source>
        <dbReference type="ARBA" id="ARBA00039098"/>
    </source>
</evidence>
<evidence type="ECO:0000259" key="13">
    <source>
        <dbReference type="PROSITE" id="PS50893"/>
    </source>
</evidence>
<proteinExistence type="predicted"/>
<accession>X1RMW5</accession>
<dbReference type="PANTHER" id="PTHR43297">
    <property type="entry name" value="OLIGOPEPTIDE TRANSPORT ATP-BINDING PROTEIN APPD"/>
    <property type="match status" value="1"/>
</dbReference>
<keyword evidence="3" id="KW-1003">Cell membrane</keyword>
<protein>
    <recommendedName>
        <fullName evidence="11">Nickel import system ATP-binding protein NikD</fullName>
        <ecNumber evidence="10">7.2.2.11</ecNumber>
    </recommendedName>
</protein>
<comment type="subunit">
    <text evidence="9">The complex is composed of two ATP-binding proteins (NikD and NikE), two transmembrane proteins (NikB and NikC) and a solute-binding protein (NikA).</text>
</comment>
<dbReference type="GO" id="GO:0005886">
    <property type="term" value="C:plasma membrane"/>
    <property type="evidence" value="ECO:0007669"/>
    <property type="project" value="UniProtKB-SubCell"/>
</dbReference>
<evidence type="ECO:0000256" key="3">
    <source>
        <dbReference type="ARBA" id="ARBA00022475"/>
    </source>
</evidence>
<evidence type="ECO:0000313" key="14">
    <source>
        <dbReference type="EMBL" id="GAI82087.1"/>
    </source>
</evidence>
<keyword evidence="6" id="KW-1278">Translocase</keyword>